<feature type="non-terminal residue" evidence="2">
    <location>
        <position position="174"/>
    </location>
</feature>
<feature type="non-terminal residue" evidence="2">
    <location>
        <position position="1"/>
    </location>
</feature>
<organism evidence="2 3">
    <name type="scientific">Linnemannia gamsii</name>
    <dbReference type="NCBI Taxonomy" id="64522"/>
    <lineage>
        <taxon>Eukaryota</taxon>
        <taxon>Fungi</taxon>
        <taxon>Fungi incertae sedis</taxon>
        <taxon>Mucoromycota</taxon>
        <taxon>Mortierellomycotina</taxon>
        <taxon>Mortierellomycetes</taxon>
        <taxon>Mortierellales</taxon>
        <taxon>Mortierellaceae</taxon>
        <taxon>Linnemannia</taxon>
    </lineage>
</organism>
<comment type="caution">
    <text evidence="2">The sequence shown here is derived from an EMBL/GenBank/DDBJ whole genome shotgun (WGS) entry which is preliminary data.</text>
</comment>
<evidence type="ECO:0000256" key="1">
    <source>
        <dbReference type="SAM" id="MobiDB-lite"/>
    </source>
</evidence>
<accession>A0ABQ7JHE0</accession>
<dbReference type="EMBL" id="JAAAIM010002663">
    <property type="protein sequence ID" value="KAG0271786.1"/>
    <property type="molecule type" value="Genomic_DNA"/>
</dbReference>
<gene>
    <name evidence="2" type="ORF">BGZ96_005628</name>
</gene>
<feature type="compositionally biased region" description="Basic residues" evidence="1">
    <location>
        <begin position="33"/>
        <end position="42"/>
    </location>
</feature>
<proteinExistence type="predicted"/>
<dbReference type="Proteomes" id="UP001194696">
    <property type="component" value="Unassembled WGS sequence"/>
</dbReference>
<keyword evidence="3" id="KW-1185">Reference proteome</keyword>
<evidence type="ECO:0000313" key="2">
    <source>
        <dbReference type="EMBL" id="KAG0271786.1"/>
    </source>
</evidence>
<protein>
    <submittedName>
        <fullName evidence="2">Uncharacterized protein</fullName>
    </submittedName>
</protein>
<feature type="region of interest" description="Disordered" evidence="1">
    <location>
        <begin position="1"/>
        <end position="44"/>
    </location>
</feature>
<name>A0ABQ7JHE0_9FUNG</name>
<sequence>TKETADTSLEETAESFIKDTATPSIKEEGSRDKNKHSAGKKILKTEIGEQNVKVKSEKLPQPTLPAAITNQIRQSRNLNTPSSQKTAQEYPWMNMVFDTANEAKEWSDGKIFVARFDRSRLERGLNKKFEYGGVDAAFQKAKEETRKTTLKLSGFSEAADMLKLLQDKAEEDPG</sequence>
<evidence type="ECO:0000313" key="3">
    <source>
        <dbReference type="Proteomes" id="UP001194696"/>
    </source>
</evidence>
<reference evidence="2 3" key="1">
    <citation type="journal article" date="2020" name="Fungal Divers.">
        <title>Resolving the Mortierellaceae phylogeny through synthesis of multi-gene phylogenetics and phylogenomics.</title>
        <authorList>
            <person name="Vandepol N."/>
            <person name="Liber J."/>
            <person name="Desiro A."/>
            <person name="Na H."/>
            <person name="Kennedy M."/>
            <person name="Barry K."/>
            <person name="Grigoriev I.V."/>
            <person name="Miller A.N."/>
            <person name="O'Donnell K."/>
            <person name="Stajich J.E."/>
            <person name="Bonito G."/>
        </authorList>
    </citation>
    <scope>NUCLEOTIDE SEQUENCE [LARGE SCALE GENOMIC DNA]</scope>
    <source>
        <strain evidence="2 3">AD045</strain>
    </source>
</reference>